<gene>
    <name evidence="1" type="ORF">MPL3356_340199</name>
</gene>
<reference evidence="2" key="1">
    <citation type="submission" date="2014-08" db="EMBL/GenBank/DDBJ databases">
        <authorList>
            <person name="Moulin L."/>
        </authorList>
    </citation>
    <scope>NUCLEOTIDE SEQUENCE [LARGE SCALE GENOMIC DNA]</scope>
</reference>
<keyword evidence="2" id="KW-1185">Reference proteome</keyword>
<accession>A0A090DVS0</accession>
<name>A0A090DVS0_MESPL</name>
<protein>
    <submittedName>
        <fullName evidence="1">Uncharacterized protein</fullName>
    </submittedName>
</protein>
<evidence type="ECO:0000313" key="1">
    <source>
        <dbReference type="EMBL" id="CDX21142.1"/>
    </source>
</evidence>
<dbReference type="EMBL" id="CCMZ01000028">
    <property type="protein sequence ID" value="CDX21142.1"/>
    <property type="molecule type" value="Genomic_DNA"/>
</dbReference>
<sequence>MPRGHALAFATTVPEPAGILHHRTASVYVPPVSGPRNKGAGFAPCDHLFMLRLDASARFPSLPV</sequence>
<proteinExistence type="predicted"/>
<dbReference type="Proteomes" id="UP000045285">
    <property type="component" value="Unassembled WGS sequence"/>
</dbReference>
<evidence type="ECO:0000313" key="2">
    <source>
        <dbReference type="Proteomes" id="UP000045285"/>
    </source>
</evidence>
<organism evidence="1 2">
    <name type="scientific">Mesorhizobium plurifarium</name>
    <dbReference type="NCBI Taxonomy" id="69974"/>
    <lineage>
        <taxon>Bacteria</taxon>
        <taxon>Pseudomonadati</taxon>
        <taxon>Pseudomonadota</taxon>
        <taxon>Alphaproteobacteria</taxon>
        <taxon>Hyphomicrobiales</taxon>
        <taxon>Phyllobacteriaceae</taxon>
        <taxon>Mesorhizobium</taxon>
    </lineage>
</organism>
<dbReference type="AlphaFoldDB" id="A0A090DVS0"/>